<protein>
    <submittedName>
        <fullName evidence="3">Uncharacterized protein</fullName>
    </submittedName>
</protein>
<keyword evidence="2" id="KW-0472">Membrane</keyword>
<evidence type="ECO:0000313" key="3">
    <source>
        <dbReference type="EMBL" id="KAG8052054.1"/>
    </source>
</evidence>
<proteinExistence type="predicted"/>
<reference evidence="3" key="2">
    <citation type="submission" date="2021-02" db="EMBL/GenBank/DDBJ databases">
        <authorList>
            <person name="Kimball J.A."/>
            <person name="Haas M.W."/>
            <person name="Macchietto M."/>
            <person name="Kono T."/>
            <person name="Duquette J."/>
            <person name="Shao M."/>
        </authorList>
    </citation>
    <scope>NUCLEOTIDE SEQUENCE</scope>
    <source>
        <tissue evidence="3">Fresh leaf tissue</tissue>
    </source>
</reference>
<dbReference type="Proteomes" id="UP000729402">
    <property type="component" value="Unassembled WGS sequence"/>
</dbReference>
<feature type="region of interest" description="Disordered" evidence="1">
    <location>
        <begin position="1"/>
        <end position="23"/>
    </location>
</feature>
<keyword evidence="4" id="KW-1185">Reference proteome</keyword>
<evidence type="ECO:0000256" key="1">
    <source>
        <dbReference type="SAM" id="MobiDB-lite"/>
    </source>
</evidence>
<dbReference type="EMBL" id="JAAALK010000288">
    <property type="protein sequence ID" value="KAG8052054.1"/>
    <property type="molecule type" value="Genomic_DNA"/>
</dbReference>
<keyword evidence="2" id="KW-0812">Transmembrane</keyword>
<accession>A0A8J5VPY1</accession>
<sequence>MPPHGRIPRPDCSTHRPPSPSSPLYGSACWMRRKERWGPRCSRSSTMTTSHQLLFSASAACVLIFLQYCAAAIQLGCIPGANHRKHMNQVRGCLFFSARKQEPGASIASLSGYSLLLSASQVLGGQQIKYSMLISACE</sequence>
<evidence type="ECO:0000313" key="4">
    <source>
        <dbReference type="Proteomes" id="UP000729402"/>
    </source>
</evidence>
<name>A0A8J5VPY1_ZIZPA</name>
<comment type="caution">
    <text evidence="3">The sequence shown here is derived from an EMBL/GenBank/DDBJ whole genome shotgun (WGS) entry which is preliminary data.</text>
</comment>
<reference evidence="3" key="1">
    <citation type="journal article" date="2021" name="bioRxiv">
        <title>Whole Genome Assembly and Annotation of Northern Wild Rice, Zizania palustris L., Supports a Whole Genome Duplication in the Zizania Genus.</title>
        <authorList>
            <person name="Haas M."/>
            <person name="Kono T."/>
            <person name="Macchietto M."/>
            <person name="Millas R."/>
            <person name="McGilp L."/>
            <person name="Shao M."/>
            <person name="Duquette J."/>
            <person name="Hirsch C.N."/>
            <person name="Kimball J."/>
        </authorList>
    </citation>
    <scope>NUCLEOTIDE SEQUENCE</scope>
    <source>
        <tissue evidence="3">Fresh leaf tissue</tissue>
    </source>
</reference>
<keyword evidence="2" id="KW-1133">Transmembrane helix</keyword>
<evidence type="ECO:0000256" key="2">
    <source>
        <dbReference type="SAM" id="Phobius"/>
    </source>
</evidence>
<dbReference type="AlphaFoldDB" id="A0A8J5VPY1"/>
<feature type="transmembrane region" description="Helical" evidence="2">
    <location>
        <begin position="53"/>
        <end position="78"/>
    </location>
</feature>
<gene>
    <name evidence="3" type="ORF">GUJ93_ZPchr0001g29233</name>
</gene>
<organism evidence="3 4">
    <name type="scientific">Zizania palustris</name>
    <name type="common">Northern wild rice</name>
    <dbReference type="NCBI Taxonomy" id="103762"/>
    <lineage>
        <taxon>Eukaryota</taxon>
        <taxon>Viridiplantae</taxon>
        <taxon>Streptophyta</taxon>
        <taxon>Embryophyta</taxon>
        <taxon>Tracheophyta</taxon>
        <taxon>Spermatophyta</taxon>
        <taxon>Magnoliopsida</taxon>
        <taxon>Liliopsida</taxon>
        <taxon>Poales</taxon>
        <taxon>Poaceae</taxon>
        <taxon>BOP clade</taxon>
        <taxon>Oryzoideae</taxon>
        <taxon>Oryzeae</taxon>
        <taxon>Zizaniinae</taxon>
        <taxon>Zizania</taxon>
    </lineage>
</organism>